<keyword evidence="6" id="KW-0472">Membrane</keyword>
<feature type="compositionally biased region" description="Basic residues" evidence="9">
    <location>
        <begin position="10"/>
        <end position="26"/>
    </location>
</feature>
<dbReference type="VEuPathDB" id="TriTrypDB:Tb427_000235900"/>
<dbReference type="InterPro" id="IPR025932">
    <property type="entry name" value="Trypano_VSG_B_N_dom"/>
</dbReference>
<keyword evidence="5" id="KW-0732">Signal</keyword>
<comment type="function">
    <text evidence="1">VSG forms a coat on the surface of the parasite. The trypanosome evades the immune response of the host by expressing a series of antigenically distinct VSGs from an estimated 1000 VSG genes.</text>
</comment>
<keyword evidence="7" id="KW-0325">Glycoprotein</keyword>
<evidence type="ECO:0000256" key="3">
    <source>
        <dbReference type="ARBA" id="ARBA00022475"/>
    </source>
</evidence>
<feature type="domain" description="Trypanosome variant surface glycoprotein B-type N-terminal" evidence="11">
    <location>
        <begin position="10"/>
        <end position="302"/>
    </location>
</feature>
<organism evidence="12">
    <name type="scientific">Trypanosoma brucei</name>
    <dbReference type="NCBI Taxonomy" id="5691"/>
    <lineage>
        <taxon>Eukaryota</taxon>
        <taxon>Discoba</taxon>
        <taxon>Euglenozoa</taxon>
        <taxon>Kinetoplastea</taxon>
        <taxon>Metakinetoplastina</taxon>
        <taxon>Trypanosomatida</taxon>
        <taxon>Trypanosomatidae</taxon>
        <taxon>Trypanosoma</taxon>
    </lineage>
</organism>
<evidence type="ECO:0000256" key="1">
    <source>
        <dbReference type="ARBA" id="ARBA00002523"/>
    </source>
</evidence>
<keyword evidence="4" id="KW-0336">GPI-anchor</keyword>
<reference evidence="12" key="2">
    <citation type="journal article" date="2014" name="Mol. Biochem. Parasitol.">
        <title>Capturing the variant surface glycoprotein repertoire (the VSGnome) of Trypanosoma brucei Lister 427.</title>
        <authorList>
            <person name="Cross G.A."/>
            <person name="Kim H.S."/>
            <person name="Wickstead B."/>
        </authorList>
    </citation>
    <scope>NUCLEOTIDE SEQUENCE</scope>
    <source>
        <strain evidence="12">Lister 427</strain>
    </source>
</reference>
<accession>M4SWQ0</accession>
<feature type="non-terminal residue" evidence="12">
    <location>
        <position position="1"/>
    </location>
</feature>
<dbReference type="AlphaFoldDB" id="M4SWQ0"/>
<name>M4SWQ0_9TRYP</name>
<dbReference type="Pfam" id="PF13206">
    <property type="entry name" value="VSG_B"/>
    <property type="match status" value="1"/>
</dbReference>
<evidence type="ECO:0000256" key="7">
    <source>
        <dbReference type="ARBA" id="ARBA00023180"/>
    </source>
</evidence>
<evidence type="ECO:0000259" key="10">
    <source>
        <dbReference type="Pfam" id="PF10659"/>
    </source>
</evidence>
<dbReference type="EMBL" id="KC611726">
    <property type="protein sequence ID" value="AGH59157.1"/>
    <property type="molecule type" value="Genomic_DNA"/>
</dbReference>
<dbReference type="InterPro" id="IPR019609">
    <property type="entry name" value="Variant_surf_glycoprt_trypan_C"/>
</dbReference>
<evidence type="ECO:0000313" key="12">
    <source>
        <dbReference type="EMBL" id="AGH59157.1"/>
    </source>
</evidence>
<comment type="subcellular location">
    <subcellularLocation>
        <location evidence="2">Cell membrane</location>
        <topology evidence="2">Lipid-anchor</topology>
        <topology evidence="2">GPI-anchor</topology>
    </subcellularLocation>
</comment>
<evidence type="ECO:0000256" key="9">
    <source>
        <dbReference type="SAM" id="MobiDB-lite"/>
    </source>
</evidence>
<dbReference type="GO" id="GO:0005886">
    <property type="term" value="C:plasma membrane"/>
    <property type="evidence" value="ECO:0007669"/>
    <property type="project" value="UniProtKB-SubCell"/>
</dbReference>
<feature type="region of interest" description="Disordered" evidence="9">
    <location>
        <begin position="321"/>
        <end position="342"/>
    </location>
</feature>
<reference evidence="12" key="1">
    <citation type="submission" date="2013-02" db="EMBL/GenBank/DDBJ databases">
        <authorList>
            <person name="Cross G.A.M."/>
            <person name="Kim H.-S."/>
            <person name="Wickstead B."/>
        </authorList>
    </citation>
    <scope>NUCLEOTIDE SEQUENCE</scope>
    <source>
        <strain evidence="12">Lister 427</strain>
    </source>
</reference>
<dbReference type="Pfam" id="PF10659">
    <property type="entry name" value="Trypan_glycop_C"/>
    <property type="match status" value="1"/>
</dbReference>
<feature type="region of interest" description="Disordered" evidence="9">
    <location>
        <begin position="1"/>
        <end position="26"/>
    </location>
</feature>
<protein>
    <submittedName>
        <fullName evidence="12">Variant surface glycoprotein 3113</fullName>
    </submittedName>
</protein>
<keyword evidence="8" id="KW-0449">Lipoprotein</keyword>
<dbReference type="GO" id="GO:0098552">
    <property type="term" value="C:side of membrane"/>
    <property type="evidence" value="ECO:0007669"/>
    <property type="project" value="UniProtKB-KW"/>
</dbReference>
<evidence type="ECO:0000256" key="6">
    <source>
        <dbReference type="ARBA" id="ARBA00023136"/>
    </source>
</evidence>
<evidence type="ECO:0000256" key="2">
    <source>
        <dbReference type="ARBA" id="ARBA00004609"/>
    </source>
</evidence>
<evidence type="ECO:0000256" key="8">
    <source>
        <dbReference type="ARBA" id="ARBA00023288"/>
    </source>
</evidence>
<feature type="domain" description="Trypanosome variant surface glycoprotein C-terminal" evidence="10">
    <location>
        <begin position="341"/>
        <end position="441"/>
    </location>
</feature>
<keyword evidence="3" id="KW-1003">Cell membrane</keyword>
<evidence type="ECO:0000256" key="5">
    <source>
        <dbReference type="ARBA" id="ARBA00022729"/>
    </source>
</evidence>
<proteinExistence type="predicted"/>
<evidence type="ECO:0000256" key="4">
    <source>
        <dbReference type="ARBA" id="ARBA00022622"/>
    </source>
</evidence>
<sequence length="448" mass="47574">KLQPGEKSSTRQKQKINRAQPQHHHNGDKYAAALLSDLETAALSTKGTAQRDNILAAAHIKGAAPEAIARTKAVVQQQAYEAYLIKKEIEALNPKPQTDIQQVIQDKIKEAVYGKTEKGGAASFNPAGATAPSGNNRGTVCATTGTNKLGTLVEVLMCLCSKGGNSGGIAIAAPCAAKAAGNGETYPSDAAGILTAYSNIFKQCKKTQKTEITSHDLHRKLSILRGYFVHQSGAGYFDHFINTGCDGDEAKGACVQYHAATDAAQAKVDEIAWVNNLAQAEKTLRETEKYGSQAEPLLQALHRRKTAALNYRAAVSSLPVEMQRPQPADKPQESLTGTSGCDKHTSKNATECKTLGCDHDAKNNKCKNKEEKTNTAETGAAVEGASGGAEATAGCAKHGTDKPKCEGECKDGCIWEVKSCKDFGILVNEKFSLSITSAFMSSILRSFA</sequence>
<evidence type="ECO:0000259" key="11">
    <source>
        <dbReference type="Pfam" id="PF13206"/>
    </source>
</evidence>